<accession>A0A1M6EYN6</accession>
<keyword evidence="4" id="KW-1185">Reference proteome</keyword>
<dbReference type="SUPFAM" id="SSF56801">
    <property type="entry name" value="Acetyl-CoA synthetase-like"/>
    <property type="match status" value="1"/>
</dbReference>
<feature type="domain" description="AMP-binding enzyme C-terminal" evidence="2">
    <location>
        <begin position="424"/>
        <end position="499"/>
    </location>
</feature>
<dbReference type="Proteomes" id="UP000184052">
    <property type="component" value="Unassembled WGS sequence"/>
</dbReference>
<feature type="domain" description="AMP-dependent synthetase/ligase" evidence="1">
    <location>
        <begin position="10"/>
        <end position="373"/>
    </location>
</feature>
<dbReference type="Pfam" id="PF00501">
    <property type="entry name" value="AMP-binding"/>
    <property type="match status" value="1"/>
</dbReference>
<dbReference type="InterPro" id="IPR025110">
    <property type="entry name" value="AMP-bd_C"/>
</dbReference>
<evidence type="ECO:0000259" key="1">
    <source>
        <dbReference type="Pfam" id="PF00501"/>
    </source>
</evidence>
<dbReference type="STRING" id="1121476.SAMN02745751_01289"/>
<dbReference type="InterPro" id="IPR042099">
    <property type="entry name" value="ANL_N_sf"/>
</dbReference>
<dbReference type="OrthoDB" id="9778383at2"/>
<sequence length="522" mass="59005">MNLNQYLDSTVFRYPNKIAVKYNDKSYTYTIFHQRVGMLANAMKSYGLKKGDSVGLICKNSNNYLETIFACAKLGIIAVNYNWRIVPKKLLVLVKESNVKMLFISSGNIEVLYCIKNHPECEASIVSIGEETLEGVLNYENLINGKSPICPSIDSDPDDTIFHFYTSGTTGKAKSVMLTNKNIITHFLINIFETNWDVDDRFLYALPLFHASSSGALNSILSGSTLVILDRFEVDEYLQTIEKEKITRLGLVPNLIDWILKSGNFNKYDLSSLKSIIYAGAPISLNTLKEAVNRFDCDFYQLYGMTEMSPVVSVLKPDEHIKIANSSNAKHVPVGKPTLGTNVKMIKQDGEACQTREVGELIVSSDTMMKGYHNDEAQTKKAIIEGWYHTGDIGFIDKDGYIYILDRKKNMIITGGENVYSSEVENCIRGMGTDIIDVAVVGLPDDRWGEIVAAIIIKDKNSHISRELIIDHCMMNMASYKKPKLIEFWEEMPRNRTGKLNKEKIKKICIENQLRKERILNE</sequence>
<dbReference type="GO" id="GO:0016405">
    <property type="term" value="F:CoA-ligase activity"/>
    <property type="evidence" value="ECO:0007669"/>
    <property type="project" value="TreeGrafter"/>
</dbReference>
<reference evidence="3 4" key="1">
    <citation type="submission" date="2016-11" db="EMBL/GenBank/DDBJ databases">
        <authorList>
            <person name="Jaros S."/>
            <person name="Januszkiewicz K."/>
            <person name="Wedrychowicz H."/>
        </authorList>
    </citation>
    <scope>NUCLEOTIDE SEQUENCE [LARGE SCALE GENOMIC DNA]</scope>
    <source>
        <strain evidence="3 4">DSM 17477</strain>
    </source>
</reference>
<proteinExistence type="predicted"/>
<dbReference type="PANTHER" id="PTHR24096">
    <property type="entry name" value="LONG-CHAIN-FATTY-ACID--COA LIGASE"/>
    <property type="match status" value="1"/>
</dbReference>
<evidence type="ECO:0000259" key="2">
    <source>
        <dbReference type="Pfam" id="PF13193"/>
    </source>
</evidence>
<protein>
    <submittedName>
        <fullName evidence="3">Acyl-CoA synthetase (AMP-forming)/AMP-acid ligase II</fullName>
    </submittedName>
</protein>
<dbReference type="RefSeq" id="WP_073048765.1">
    <property type="nucleotide sequence ID" value="NZ_FQZL01000008.1"/>
</dbReference>
<evidence type="ECO:0000313" key="3">
    <source>
        <dbReference type="EMBL" id="SHI90526.1"/>
    </source>
</evidence>
<dbReference type="PANTHER" id="PTHR24096:SF267">
    <property type="entry name" value="MALONATE--COA LIGASE ACSF3, MITOCHONDRIAL"/>
    <property type="match status" value="1"/>
</dbReference>
<dbReference type="Pfam" id="PF13193">
    <property type="entry name" value="AMP-binding_C"/>
    <property type="match status" value="1"/>
</dbReference>
<dbReference type="Gene3D" id="3.30.300.30">
    <property type="match status" value="1"/>
</dbReference>
<dbReference type="InterPro" id="IPR000873">
    <property type="entry name" value="AMP-dep_synth/lig_dom"/>
</dbReference>
<dbReference type="AlphaFoldDB" id="A0A1M6EYN6"/>
<name>A0A1M6EYN6_9FIRM</name>
<organism evidence="3 4">
    <name type="scientific">Dethiosulfatibacter aminovorans DSM 17477</name>
    <dbReference type="NCBI Taxonomy" id="1121476"/>
    <lineage>
        <taxon>Bacteria</taxon>
        <taxon>Bacillati</taxon>
        <taxon>Bacillota</taxon>
        <taxon>Tissierellia</taxon>
        <taxon>Dethiosulfatibacter</taxon>
    </lineage>
</organism>
<keyword evidence="3" id="KW-0436">Ligase</keyword>
<dbReference type="InterPro" id="IPR045851">
    <property type="entry name" value="AMP-bd_C_sf"/>
</dbReference>
<gene>
    <name evidence="3" type="ORF">SAMN02745751_01289</name>
</gene>
<evidence type="ECO:0000313" key="4">
    <source>
        <dbReference type="Proteomes" id="UP000184052"/>
    </source>
</evidence>
<dbReference type="Gene3D" id="3.40.50.12780">
    <property type="entry name" value="N-terminal domain of ligase-like"/>
    <property type="match status" value="1"/>
</dbReference>
<dbReference type="EMBL" id="FQZL01000008">
    <property type="protein sequence ID" value="SHI90526.1"/>
    <property type="molecule type" value="Genomic_DNA"/>
</dbReference>